<gene>
    <name evidence="2" type="ORF">QQF32_04800</name>
</gene>
<feature type="signal peptide" evidence="1">
    <location>
        <begin position="1"/>
        <end position="20"/>
    </location>
</feature>
<sequence length="194" mass="21691">MKASKFLIFSLCFISTFSFANDTNGPQFSDYATKISTGPFVQKLDLTGEQLQSTQKWKSFMQKELVAPVNFAGHYRVYISNNGQFLKECGNDGWACGWIIDKLTGHIVSTLPTFNGNTKYHSTTDNGTPSPDAFDATYYPNSTMMLIYGENNPPEESDKIKCANSLYDFKNNIFNKIMSTECDIDHGDDPAYGS</sequence>
<dbReference type="Proteomes" id="UP001223214">
    <property type="component" value="Unassembled WGS sequence"/>
</dbReference>
<name>A0AAP4D2T8_9ENTR</name>
<dbReference type="AlphaFoldDB" id="A0AAP4D2T8"/>
<dbReference type="RefSeq" id="WP_285149749.1">
    <property type="nucleotide sequence ID" value="NZ_JASSOM010000015.1"/>
</dbReference>
<evidence type="ECO:0000313" key="3">
    <source>
        <dbReference type="Proteomes" id="UP001223214"/>
    </source>
</evidence>
<evidence type="ECO:0000256" key="1">
    <source>
        <dbReference type="SAM" id="SignalP"/>
    </source>
</evidence>
<proteinExistence type="predicted"/>
<reference evidence="2 3" key="1">
    <citation type="submission" date="2023-06" db="EMBL/GenBank/DDBJ databases">
        <title>Identification and characterization of antibiotic-resistant Gram-negative bacteria.</title>
        <authorList>
            <person name="Cho G.-S."/>
            <person name="Lee J."/>
            <person name="Tai E."/>
            <person name="Jeong S."/>
            <person name="Kim I."/>
            <person name="Kim B.-E."/>
            <person name="Jeong M.-I."/>
            <person name="Oh K.-K."/>
            <person name="Franz C.M.A.P."/>
        </authorList>
    </citation>
    <scope>NUCLEOTIDE SEQUENCE [LARGE SCALE GENOMIC DNA]</scope>
    <source>
        <strain evidence="2 3">V106_12</strain>
    </source>
</reference>
<protein>
    <submittedName>
        <fullName evidence="2">Uncharacterized protein</fullName>
    </submittedName>
</protein>
<keyword evidence="3" id="KW-1185">Reference proteome</keyword>
<organism evidence="2 3">
    <name type="scientific">Lelliottia wanjuensis</name>
    <dbReference type="NCBI Taxonomy" id="3050585"/>
    <lineage>
        <taxon>Bacteria</taxon>
        <taxon>Pseudomonadati</taxon>
        <taxon>Pseudomonadota</taxon>
        <taxon>Gammaproteobacteria</taxon>
        <taxon>Enterobacterales</taxon>
        <taxon>Enterobacteriaceae</taxon>
        <taxon>Lelliottia</taxon>
    </lineage>
</organism>
<dbReference type="EMBL" id="JASSOM010000015">
    <property type="protein sequence ID" value="MDK9362522.1"/>
    <property type="molecule type" value="Genomic_DNA"/>
</dbReference>
<accession>A0AAP4D2T8</accession>
<evidence type="ECO:0000313" key="2">
    <source>
        <dbReference type="EMBL" id="MDK9362522.1"/>
    </source>
</evidence>
<feature type="chain" id="PRO_5042949733" evidence="1">
    <location>
        <begin position="21"/>
        <end position="194"/>
    </location>
</feature>
<comment type="caution">
    <text evidence="2">The sequence shown here is derived from an EMBL/GenBank/DDBJ whole genome shotgun (WGS) entry which is preliminary data.</text>
</comment>
<keyword evidence="1" id="KW-0732">Signal</keyword>